<keyword evidence="1 5" id="KW-0479">Metal-binding</keyword>
<evidence type="ECO:0000256" key="2">
    <source>
        <dbReference type="ARBA" id="ARBA00022771"/>
    </source>
</evidence>
<dbReference type="OrthoDB" id="411372at2759"/>
<dbReference type="SMART" id="SM00356">
    <property type="entry name" value="ZnF_C3H1"/>
    <property type="match status" value="4"/>
</dbReference>
<feature type="compositionally biased region" description="Polar residues" evidence="6">
    <location>
        <begin position="283"/>
        <end position="302"/>
    </location>
</feature>
<dbReference type="PANTHER" id="PTHR12506:SF20">
    <property type="entry name" value="ZINC FINGER CCCH DOMAIN-CONTAINING PROTEIN 67"/>
    <property type="match status" value="1"/>
</dbReference>
<keyword evidence="2 5" id="KW-0863">Zinc-finger</keyword>
<evidence type="ECO:0000313" key="9">
    <source>
        <dbReference type="Proteomes" id="UP000829196"/>
    </source>
</evidence>
<protein>
    <recommendedName>
        <fullName evidence="7">C3H1-type domain-containing protein</fullName>
    </recommendedName>
</protein>
<keyword evidence="4" id="KW-0238">DNA-binding</keyword>
<gene>
    <name evidence="8" type="ORF">KFK09_029220</name>
</gene>
<feature type="zinc finger region" description="C3H1-type" evidence="5">
    <location>
        <begin position="137"/>
        <end position="165"/>
    </location>
</feature>
<dbReference type="GO" id="GO:0003677">
    <property type="term" value="F:DNA binding"/>
    <property type="evidence" value="ECO:0007669"/>
    <property type="project" value="UniProtKB-KW"/>
</dbReference>
<dbReference type="PROSITE" id="PS50103">
    <property type="entry name" value="ZF_C3H1"/>
    <property type="match status" value="4"/>
</dbReference>
<evidence type="ECO:0000259" key="7">
    <source>
        <dbReference type="PROSITE" id="PS50103"/>
    </source>
</evidence>
<dbReference type="PANTHER" id="PTHR12506">
    <property type="entry name" value="PROTEIN PHOSPHATASE RELATED"/>
    <property type="match status" value="1"/>
</dbReference>
<evidence type="ECO:0000313" key="8">
    <source>
        <dbReference type="EMBL" id="KAI0489378.1"/>
    </source>
</evidence>
<keyword evidence="3 5" id="KW-0862">Zinc</keyword>
<dbReference type="Proteomes" id="UP000829196">
    <property type="component" value="Unassembled WGS sequence"/>
</dbReference>
<feature type="zinc finger region" description="C3H1-type" evidence="5">
    <location>
        <begin position="367"/>
        <end position="395"/>
    </location>
</feature>
<dbReference type="InterPro" id="IPR036855">
    <property type="entry name" value="Znf_CCCH_sf"/>
</dbReference>
<feature type="compositionally biased region" description="Basic and acidic residues" evidence="6">
    <location>
        <begin position="314"/>
        <end position="323"/>
    </location>
</feature>
<evidence type="ECO:0000256" key="6">
    <source>
        <dbReference type="SAM" id="MobiDB-lite"/>
    </source>
</evidence>
<evidence type="ECO:0000256" key="4">
    <source>
        <dbReference type="ARBA" id="ARBA00023125"/>
    </source>
</evidence>
<evidence type="ECO:0000256" key="5">
    <source>
        <dbReference type="PROSITE-ProRule" id="PRU00723"/>
    </source>
</evidence>
<reference evidence="8" key="1">
    <citation type="journal article" date="2022" name="Front. Genet.">
        <title>Chromosome-Scale Assembly of the Dendrobium nobile Genome Provides Insights Into the Molecular Mechanism of the Biosynthesis of the Medicinal Active Ingredient of Dendrobium.</title>
        <authorList>
            <person name="Xu Q."/>
            <person name="Niu S.-C."/>
            <person name="Li K.-L."/>
            <person name="Zheng P.-J."/>
            <person name="Zhang X.-J."/>
            <person name="Jia Y."/>
            <person name="Liu Y."/>
            <person name="Niu Y.-X."/>
            <person name="Yu L.-H."/>
            <person name="Chen D.-F."/>
            <person name="Zhang G.-Q."/>
        </authorList>
    </citation>
    <scope>NUCLEOTIDE SEQUENCE</scope>
    <source>
        <tissue evidence="8">Leaf</tissue>
    </source>
</reference>
<dbReference type="Gene3D" id="4.10.1000.10">
    <property type="entry name" value="Zinc finger, CCCH-type"/>
    <property type="match status" value="2"/>
</dbReference>
<feature type="domain" description="C3H1-type" evidence="7">
    <location>
        <begin position="83"/>
        <end position="111"/>
    </location>
</feature>
<organism evidence="8 9">
    <name type="scientific">Dendrobium nobile</name>
    <name type="common">Orchid</name>
    <dbReference type="NCBI Taxonomy" id="94219"/>
    <lineage>
        <taxon>Eukaryota</taxon>
        <taxon>Viridiplantae</taxon>
        <taxon>Streptophyta</taxon>
        <taxon>Embryophyta</taxon>
        <taxon>Tracheophyta</taxon>
        <taxon>Spermatophyta</taxon>
        <taxon>Magnoliopsida</taxon>
        <taxon>Liliopsida</taxon>
        <taxon>Asparagales</taxon>
        <taxon>Orchidaceae</taxon>
        <taxon>Epidendroideae</taxon>
        <taxon>Malaxideae</taxon>
        <taxon>Dendrobiinae</taxon>
        <taxon>Dendrobium</taxon>
    </lineage>
</organism>
<proteinExistence type="predicted"/>
<feature type="zinc finger region" description="C3H1-type" evidence="5">
    <location>
        <begin position="83"/>
        <end position="111"/>
    </location>
</feature>
<dbReference type="EMBL" id="JAGYWB010000019">
    <property type="protein sequence ID" value="KAI0489378.1"/>
    <property type="molecule type" value="Genomic_DNA"/>
</dbReference>
<feature type="domain" description="C3H1-type" evidence="7">
    <location>
        <begin position="367"/>
        <end position="395"/>
    </location>
</feature>
<feature type="region of interest" description="Disordered" evidence="6">
    <location>
        <begin position="283"/>
        <end position="328"/>
    </location>
</feature>
<dbReference type="Gene3D" id="2.30.30.1190">
    <property type="match status" value="1"/>
</dbReference>
<evidence type="ECO:0000256" key="3">
    <source>
        <dbReference type="ARBA" id="ARBA00022833"/>
    </source>
</evidence>
<dbReference type="Pfam" id="PF14608">
    <property type="entry name" value="zf-CCCH_2"/>
    <property type="match status" value="1"/>
</dbReference>
<feature type="domain" description="C3H1-type" evidence="7">
    <location>
        <begin position="182"/>
        <end position="210"/>
    </location>
</feature>
<dbReference type="AlphaFoldDB" id="A0A8T3A4L7"/>
<feature type="domain" description="C3H1-type" evidence="7">
    <location>
        <begin position="137"/>
        <end position="165"/>
    </location>
</feature>
<dbReference type="SUPFAM" id="SSF90229">
    <property type="entry name" value="CCCH zinc finger"/>
    <property type="match status" value="4"/>
</dbReference>
<dbReference type="InterPro" id="IPR050974">
    <property type="entry name" value="Plant_ZF_CCCH"/>
</dbReference>
<dbReference type="GO" id="GO:0008270">
    <property type="term" value="F:zinc ion binding"/>
    <property type="evidence" value="ECO:0007669"/>
    <property type="project" value="UniProtKB-KW"/>
</dbReference>
<keyword evidence="9" id="KW-1185">Reference proteome</keyword>
<dbReference type="InterPro" id="IPR000571">
    <property type="entry name" value="Znf_CCCH"/>
</dbReference>
<name>A0A8T3A4L7_DENNO</name>
<sequence length="421" mass="47200">MLLYCNVLYLLPCKDRGMGLYEEPDSNLESQLGFESPSFFAAPEKDISHGIDALKLEGNSRMGLPAAGDADVDLGEGVQYPIRPSEPDCAFYLRTGCCKFGSCCRFNHPREKRVVQGWNRISTKEFKIIKERDKGFPKVFNQCKFYSMPGGCRFGETCRYSHSDEIAESVPVELNSLGLPVRKGERVCSYYMRTGICKYHSSCKFHHPELSDIGGLHVFGCHSASSLQNTIWPSPMPVESPTLLTDSNNSSLNLDISQPCMPAISSEWLNLYNDQVRSQDSCLPSLSKKTNSHPSAVDQNGFSKLEDSPMQQKEVVDNSKESGESQSQNGIRYESFRLAFPWWQSHSKDHLPEFEGCLLSPIGLPQRPDHPVCIYYSRFGICKYGPACKFDHPMDENTDQSVTMPAEDKMEGEVSLVSQTT</sequence>
<dbReference type="GO" id="GO:0003729">
    <property type="term" value="F:mRNA binding"/>
    <property type="evidence" value="ECO:0007669"/>
    <property type="project" value="TreeGrafter"/>
</dbReference>
<feature type="zinc finger region" description="C3H1-type" evidence="5">
    <location>
        <begin position="182"/>
        <end position="210"/>
    </location>
</feature>
<comment type="caution">
    <text evidence="8">The sequence shown here is derived from an EMBL/GenBank/DDBJ whole genome shotgun (WGS) entry which is preliminary data.</text>
</comment>
<evidence type="ECO:0000256" key="1">
    <source>
        <dbReference type="ARBA" id="ARBA00022723"/>
    </source>
</evidence>
<accession>A0A8T3A4L7</accession>
<dbReference type="Pfam" id="PF00642">
    <property type="entry name" value="zf-CCCH"/>
    <property type="match status" value="3"/>
</dbReference>